<feature type="transmembrane region" description="Helical" evidence="1">
    <location>
        <begin position="78"/>
        <end position="98"/>
    </location>
</feature>
<comment type="caution">
    <text evidence="2">The sequence shown here is derived from an EMBL/GenBank/DDBJ whole genome shotgun (WGS) entry which is preliminary data.</text>
</comment>
<gene>
    <name evidence="2" type="ORF">EV664_103209</name>
</gene>
<keyword evidence="1" id="KW-0812">Transmembrane</keyword>
<accession>A0A4R6FUG1</accession>
<sequence length="147" mass="15024">MRGIVTGVIGGALAGVGMTAVMIAERRITRRDPRRGAAGDAVRPAVREDHAAVDKGNSAGHLIASAGFGATYALLRRWVPGLPAAGIGTAYGAGIYAIDMARAVPEHVGKVERSPRAVAGQVALQLLFGAGTALAVAMMTPRENKNA</sequence>
<dbReference type="AlphaFoldDB" id="A0A4R6FUG1"/>
<keyword evidence="1" id="KW-1133">Transmembrane helix</keyword>
<evidence type="ECO:0000313" key="2">
    <source>
        <dbReference type="EMBL" id="TDN84564.1"/>
    </source>
</evidence>
<feature type="transmembrane region" description="Helical" evidence="1">
    <location>
        <begin position="6"/>
        <end position="24"/>
    </location>
</feature>
<evidence type="ECO:0000256" key="1">
    <source>
        <dbReference type="SAM" id="Phobius"/>
    </source>
</evidence>
<organism evidence="2 3">
    <name type="scientific">Stakelama pacifica</name>
    <dbReference type="NCBI Taxonomy" id="517720"/>
    <lineage>
        <taxon>Bacteria</taxon>
        <taxon>Pseudomonadati</taxon>
        <taxon>Pseudomonadota</taxon>
        <taxon>Alphaproteobacteria</taxon>
        <taxon>Sphingomonadales</taxon>
        <taxon>Sphingomonadaceae</taxon>
        <taxon>Stakelama</taxon>
    </lineage>
</organism>
<proteinExistence type="predicted"/>
<evidence type="ECO:0008006" key="4">
    <source>
        <dbReference type="Google" id="ProtNLM"/>
    </source>
</evidence>
<dbReference type="EMBL" id="SNWD01000003">
    <property type="protein sequence ID" value="TDN84564.1"/>
    <property type="molecule type" value="Genomic_DNA"/>
</dbReference>
<name>A0A4R6FUG1_9SPHN</name>
<keyword evidence="1" id="KW-0472">Membrane</keyword>
<protein>
    <recommendedName>
        <fullName evidence="4">DUF1440 domain-containing protein</fullName>
    </recommendedName>
</protein>
<dbReference type="Proteomes" id="UP000295493">
    <property type="component" value="Unassembled WGS sequence"/>
</dbReference>
<keyword evidence="3" id="KW-1185">Reference proteome</keyword>
<feature type="transmembrane region" description="Helical" evidence="1">
    <location>
        <begin position="118"/>
        <end position="139"/>
    </location>
</feature>
<evidence type="ECO:0000313" key="3">
    <source>
        <dbReference type="Proteomes" id="UP000295493"/>
    </source>
</evidence>
<reference evidence="2 3" key="1">
    <citation type="submission" date="2019-03" db="EMBL/GenBank/DDBJ databases">
        <title>Genomic Encyclopedia of Type Strains, Phase IV (KMG-IV): sequencing the most valuable type-strain genomes for metagenomic binning, comparative biology and taxonomic classification.</title>
        <authorList>
            <person name="Goeker M."/>
        </authorList>
    </citation>
    <scope>NUCLEOTIDE SEQUENCE [LARGE SCALE GENOMIC DNA]</scope>
    <source>
        <strain evidence="2 3">DSM 25059</strain>
    </source>
</reference>